<dbReference type="EMBL" id="QGUI02000215">
    <property type="protein sequence ID" value="MFO7193453.1"/>
    <property type="molecule type" value="Genomic_DNA"/>
</dbReference>
<evidence type="ECO:0000256" key="7">
    <source>
        <dbReference type="ARBA" id="ARBA00023204"/>
    </source>
</evidence>
<gene>
    <name evidence="11" type="ORF">DIU77_014525</name>
</gene>
<reference evidence="11 12" key="1">
    <citation type="journal article" date="2021" name="BMC Genomics">
        <title>Genome-resolved metagenome and metatranscriptome analyses of thermophilic composting reveal key bacterial players and their metabolic interactions.</title>
        <authorList>
            <person name="Braga L.P.P."/>
            <person name="Pereira R.V."/>
            <person name="Martins L.F."/>
            <person name="Moura L.M.S."/>
            <person name="Sanchez F.B."/>
            <person name="Patane J.S.L."/>
            <person name="da Silva A.M."/>
            <person name="Setubal J.C."/>
        </authorList>
    </citation>
    <scope>NUCLEOTIDE SEQUENCE [LARGE SCALE GENOMIC DNA]</scope>
    <source>
        <strain evidence="11">ZC4RG45</strain>
    </source>
</reference>
<sequence>MDVLEHFTAPTAAWFRSSFDAPTKAQTEGWAAIGSGVDTLIHAPTGSGKTLAAFLWAIDRLYTEPSVPDEQRCRVLYVSPLKALAHDIDRNLRAPLHGIRHAAERMGAGPLPELRTFVRTGDTPAADRGRMRRQPPDILITTPESLHLLLTSQAAEVLESVRWVIVDEVHAVAGTKRGAHLALCLERLEERRRRDTGRPVEPLQRIGLSATQRPIETIAEFLAGGEPGGPGGAWRPRPVTVVDAGGAPSLELELTVPVADMTAPVDPAAPAEEDQQAARPLPRTTIWTAIRPRILELIDEHRSTIVFVNSRRQAERLSNELNELAGEEISRAHHGSIAREQRIQIEEALKRGALKAVVATSSLELGIDMGAVDLVVQVEAPTSVASGLQRVGRAGHQVAEVSRAKILPKHRGDLLVATVVGKLMAEGQVERTVVPRHPLDVLAQQLVAIVCTGEFTADELYDLVRGAAPYAQLPRSAFDATLDMLAGRYPSDAFAELRPRVVWDRITGVVTARPGARVLASTNAGTIPDRGMYRVALPDGARVGELDEEMVYESREGDVFVLGSTSWRIVDITPDTVVVTPAPGEPAAQLPYWHGDQPGRPIEAGRAVGRFVRRLSSLPAEQAARLLREEYHLDEFAAANLLTYLAEEKAATGVLPDDRTIVVQRFRDEIGDWRVVILSPLGAKVHAPWAMALTQRLRARLGYDVDMIYSDDGIAFRFPDADEVPSLADLQLDPEEVEQLVVDHLAGTALFAARFREAAGRSLLLPRRRPGSRTPLWLQRRRAADLLSVARQFGSFPIVLECYREILQDDFDLPALLDVLGEIQRRGIRLVDVELPSASPFASSLLFAFVAAYLYEADAPLAERRAMALTLDRELLAELLGESELREMLSAEVIAAVERDLQRLTEDRQARSAEDVADMLRHLGPLTPAAIAVRCVEPSAAEGYVAELLDARRACQVRIRGEVHVAAAEAIARLRDALGIQPPQGVPDAFLEPVADPLGDVVARYARTHGPFAVADAAEALGLPVAVVESTLERLAAGGSVVHGAFDPRGEGTEWAGADVLRRIKRGSLAELRGEIEPVPAERLGTFLPAWHGVSDDPPSGRDALLAAVEKLQGVPIPATVLESDVLAARVADPAPMLDALMAEGAVVWVGAGALGSRDGKVALYLRDQAELLLRSGGEPPEGEPHAAIVQHLGERGASFFPQLQRAAGCDQEEALSALWDLVWAGVVSNDTFAPVRAFVGRGRTVRGRSAVPPH</sequence>
<dbReference type="PROSITE" id="PS51192">
    <property type="entry name" value="HELICASE_ATP_BIND_1"/>
    <property type="match status" value="1"/>
</dbReference>
<dbReference type="GO" id="GO:0006281">
    <property type="term" value="P:DNA repair"/>
    <property type="evidence" value="ECO:0007669"/>
    <property type="project" value="UniProtKB-KW"/>
</dbReference>
<proteinExistence type="predicted"/>
<dbReference type="GO" id="GO:0003677">
    <property type="term" value="F:DNA binding"/>
    <property type="evidence" value="ECO:0007669"/>
    <property type="project" value="UniProtKB-KW"/>
</dbReference>
<keyword evidence="6" id="KW-0238">DNA-binding</keyword>
<dbReference type="SMART" id="SM00487">
    <property type="entry name" value="DEXDc"/>
    <property type="match status" value="1"/>
</dbReference>
<dbReference type="InterPro" id="IPR014001">
    <property type="entry name" value="Helicase_ATP-bd"/>
</dbReference>
<evidence type="ECO:0000256" key="8">
    <source>
        <dbReference type="ARBA" id="ARBA00023235"/>
    </source>
</evidence>
<keyword evidence="1" id="KW-0547">Nucleotide-binding</keyword>
<dbReference type="PANTHER" id="PTHR47962:SF5">
    <property type="entry name" value="ATP-DEPENDENT HELICASE LHR-RELATED"/>
    <property type="match status" value="1"/>
</dbReference>
<keyword evidence="2" id="KW-0227">DNA damage</keyword>
<dbReference type="InterPro" id="IPR013701">
    <property type="entry name" value="Lhr-like_DEAD/DEAH_assoc"/>
</dbReference>
<evidence type="ECO:0000259" key="9">
    <source>
        <dbReference type="PROSITE" id="PS51192"/>
    </source>
</evidence>
<dbReference type="CDD" id="cd18796">
    <property type="entry name" value="SF2_C_LHR"/>
    <property type="match status" value="1"/>
</dbReference>
<organism evidence="11 12">
    <name type="scientific">Thermocrispum agreste</name>
    <dbReference type="NCBI Taxonomy" id="37925"/>
    <lineage>
        <taxon>Bacteria</taxon>
        <taxon>Bacillati</taxon>
        <taxon>Actinomycetota</taxon>
        <taxon>Actinomycetes</taxon>
        <taxon>Pseudonocardiales</taxon>
        <taxon>Pseudonocardiaceae</taxon>
        <taxon>Thermocrispum</taxon>
    </lineage>
</organism>
<evidence type="ECO:0000256" key="5">
    <source>
        <dbReference type="ARBA" id="ARBA00022840"/>
    </source>
</evidence>
<evidence type="ECO:0000259" key="10">
    <source>
        <dbReference type="PROSITE" id="PS51194"/>
    </source>
</evidence>
<evidence type="ECO:0000313" key="12">
    <source>
        <dbReference type="Proteomes" id="UP000249324"/>
    </source>
</evidence>
<evidence type="ECO:0000256" key="4">
    <source>
        <dbReference type="ARBA" id="ARBA00022806"/>
    </source>
</evidence>
<dbReference type="Pfam" id="PF00271">
    <property type="entry name" value="Helicase_C"/>
    <property type="match status" value="1"/>
</dbReference>
<dbReference type="SMART" id="SM00490">
    <property type="entry name" value="HELICc"/>
    <property type="match status" value="1"/>
</dbReference>
<dbReference type="InterPro" id="IPR027417">
    <property type="entry name" value="P-loop_NTPase"/>
</dbReference>
<dbReference type="GO" id="GO:0016787">
    <property type="term" value="F:hydrolase activity"/>
    <property type="evidence" value="ECO:0007669"/>
    <property type="project" value="UniProtKB-KW"/>
</dbReference>
<dbReference type="AlphaFoldDB" id="A0ABD6FIZ4"/>
<feature type="non-terminal residue" evidence="11">
    <location>
        <position position="1255"/>
    </location>
</feature>
<evidence type="ECO:0000313" key="11">
    <source>
        <dbReference type="EMBL" id="MFO7193453.1"/>
    </source>
</evidence>
<evidence type="ECO:0000256" key="2">
    <source>
        <dbReference type="ARBA" id="ARBA00022763"/>
    </source>
</evidence>
<keyword evidence="7" id="KW-0234">DNA repair</keyword>
<keyword evidence="8" id="KW-0413">Isomerase</keyword>
<feature type="domain" description="Helicase C-terminal" evidence="10">
    <location>
        <begin position="293"/>
        <end position="447"/>
    </location>
</feature>
<dbReference type="Pfam" id="PF08494">
    <property type="entry name" value="DEAD_assoc"/>
    <property type="match status" value="1"/>
</dbReference>
<keyword evidence="3" id="KW-0378">Hydrolase</keyword>
<comment type="caution">
    <text evidence="11">The sequence shown here is derived from an EMBL/GenBank/DDBJ whole genome shotgun (WGS) entry which is preliminary data.</text>
</comment>
<protein>
    <submittedName>
        <fullName evidence="11">DEAD/DEAH box helicase</fullName>
    </submittedName>
</protein>
<keyword evidence="4 11" id="KW-0347">Helicase</keyword>
<dbReference type="Pfam" id="PF23236">
    <property type="entry name" value="WHD_2nd_Lhr"/>
    <property type="match status" value="1"/>
</dbReference>
<dbReference type="SUPFAM" id="SSF52540">
    <property type="entry name" value="P-loop containing nucleoside triphosphate hydrolases"/>
    <property type="match status" value="1"/>
</dbReference>
<evidence type="ECO:0000256" key="6">
    <source>
        <dbReference type="ARBA" id="ARBA00023125"/>
    </source>
</evidence>
<dbReference type="GO" id="GO:0005524">
    <property type="term" value="F:ATP binding"/>
    <property type="evidence" value="ECO:0007669"/>
    <property type="project" value="UniProtKB-KW"/>
</dbReference>
<dbReference type="InterPro" id="IPR055369">
    <property type="entry name" value="WH2_Lhr"/>
</dbReference>
<dbReference type="Proteomes" id="UP000249324">
    <property type="component" value="Unassembled WGS sequence"/>
</dbReference>
<dbReference type="Gene3D" id="3.40.50.300">
    <property type="entry name" value="P-loop containing nucleotide triphosphate hydrolases"/>
    <property type="match status" value="2"/>
</dbReference>
<dbReference type="InterPro" id="IPR055368">
    <property type="entry name" value="WH3_Lhr"/>
</dbReference>
<dbReference type="InterPro" id="IPR045628">
    <property type="entry name" value="Lhr_WH_dom"/>
</dbReference>
<dbReference type="GO" id="GO:0004386">
    <property type="term" value="F:helicase activity"/>
    <property type="evidence" value="ECO:0007669"/>
    <property type="project" value="UniProtKB-KW"/>
</dbReference>
<dbReference type="Pfam" id="PF00270">
    <property type="entry name" value="DEAD"/>
    <property type="match status" value="1"/>
</dbReference>
<dbReference type="PANTHER" id="PTHR47962">
    <property type="entry name" value="ATP-DEPENDENT HELICASE LHR-RELATED-RELATED"/>
    <property type="match status" value="1"/>
</dbReference>
<dbReference type="Pfam" id="PF19306">
    <property type="entry name" value="WHD_Lhr"/>
    <property type="match status" value="1"/>
</dbReference>
<dbReference type="InterPro" id="IPR052511">
    <property type="entry name" value="ATP-dep_Helicase"/>
</dbReference>
<dbReference type="InterPro" id="IPR001650">
    <property type="entry name" value="Helicase_C-like"/>
</dbReference>
<dbReference type="Pfam" id="PF23235">
    <property type="entry name" value="WHD_3rd_Lhr"/>
    <property type="match status" value="1"/>
</dbReference>
<evidence type="ECO:0000256" key="1">
    <source>
        <dbReference type="ARBA" id="ARBA00022741"/>
    </source>
</evidence>
<keyword evidence="5" id="KW-0067">ATP-binding</keyword>
<name>A0ABD6FIZ4_9PSEU</name>
<dbReference type="InterPro" id="IPR011545">
    <property type="entry name" value="DEAD/DEAH_box_helicase_dom"/>
</dbReference>
<accession>A0ABD6FIZ4</accession>
<dbReference type="PROSITE" id="PS51194">
    <property type="entry name" value="HELICASE_CTER"/>
    <property type="match status" value="1"/>
</dbReference>
<feature type="domain" description="Helicase ATP-binding" evidence="9">
    <location>
        <begin position="30"/>
        <end position="230"/>
    </location>
</feature>
<evidence type="ECO:0000256" key="3">
    <source>
        <dbReference type="ARBA" id="ARBA00022801"/>
    </source>
</evidence>